<dbReference type="EMBL" id="PKPP01000541">
    <property type="protein sequence ID" value="PWA91458.1"/>
    <property type="molecule type" value="Genomic_DNA"/>
</dbReference>
<evidence type="ECO:0000313" key="1">
    <source>
        <dbReference type="EMBL" id="PWA91458.1"/>
    </source>
</evidence>
<sequence>MCFGEKFDEGRINEILKAQCDMLLVLWRFRVFAMYPRLGKILFRNRWKEFEKLSGHKERLLIPINKYQVASDNSDRKIMAYVDTLVNLQLPEVEDNNGNG</sequence>
<name>A0A2U1Q099_ARTAN</name>
<reference evidence="1 2" key="1">
    <citation type="journal article" date="2018" name="Mol. Plant">
        <title>The genome of Artemisia annua provides insight into the evolution of Asteraceae family and artemisinin biosynthesis.</title>
        <authorList>
            <person name="Shen Q."/>
            <person name="Zhang L."/>
            <person name="Liao Z."/>
            <person name="Wang S."/>
            <person name="Yan T."/>
            <person name="Shi P."/>
            <person name="Liu M."/>
            <person name="Fu X."/>
            <person name="Pan Q."/>
            <person name="Wang Y."/>
            <person name="Lv Z."/>
            <person name="Lu X."/>
            <person name="Zhang F."/>
            <person name="Jiang W."/>
            <person name="Ma Y."/>
            <person name="Chen M."/>
            <person name="Hao X."/>
            <person name="Li L."/>
            <person name="Tang Y."/>
            <person name="Lv G."/>
            <person name="Zhou Y."/>
            <person name="Sun X."/>
            <person name="Brodelius P.E."/>
            <person name="Rose J.K.C."/>
            <person name="Tang K."/>
        </authorList>
    </citation>
    <scope>NUCLEOTIDE SEQUENCE [LARGE SCALE GENOMIC DNA]</scope>
    <source>
        <strain evidence="2">cv. Huhao1</strain>
        <tissue evidence="1">Leaf</tissue>
    </source>
</reference>
<proteinExistence type="predicted"/>
<dbReference type="OrthoDB" id="1055148at2759"/>
<protein>
    <submittedName>
        <fullName evidence="1">Cytochrome P450</fullName>
    </submittedName>
</protein>
<gene>
    <name evidence="1" type="ORF">CTI12_AA089730</name>
</gene>
<accession>A0A2U1Q099</accession>
<organism evidence="1 2">
    <name type="scientific">Artemisia annua</name>
    <name type="common">Sweet wormwood</name>
    <dbReference type="NCBI Taxonomy" id="35608"/>
    <lineage>
        <taxon>Eukaryota</taxon>
        <taxon>Viridiplantae</taxon>
        <taxon>Streptophyta</taxon>
        <taxon>Embryophyta</taxon>
        <taxon>Tracheophyta</taxon>
        <taxon>Spermatophyta</taxon>
        <taxon>Magnoliopsida</taxon>
        <taxon>eudicotyledons</taxon>
        <taxon>Gunneridae</taxon>
        <taxon>Pentapetalae</taxon>
        <taxon>asterids</taxon>
        <taxon>campanulids</taxon>
        <taxon>Asterales</taxon>
        <taxon>Asteraceae</taxon>
        <taxon>Asteroideae</taxon>
        <taxon>Anthemideae</taxon>
        <taxon>Artemisiinae</taxon>
        <taxon>Artemisia</taxon>
    </lineage>
</organism>
<dbReference type="AlphaFoldDB" id="A0A2U1Q099"/>
<comment type="caution">
    <text evidence="1">The sequence shown here is derived from an EMBL/GenBank/DDBJ whole genome shotgun (WGS) entry which is preliminary data.</text>
</comment>
<keyword evidence="2" id="KW-1185">Reference proteome</keyword>
<dbReference type="Proteomes" id="UP000245207">
    <property type="component" value="Unassembled WGS sequence"/>
</dbReference>
<evidence type="ECO:0000313" key="2">
    <source>
        <dbReference type="Proteomes" id="UP000245207"/>
    </source>
</evidence>
<dbReference type="STRING" id="35608.A0A2U1Q099"/>